<comment type="caution">
    <text evidence="1">The sequence shown here is derived from an EMBL/GenBank/DDBJ whole genome shotgun (WGS) entry which is preliminary data.</text>
</comment>
<dbReference type="AlphaFoldDB" id="A0A3M7RY19"/>
<evidence type="ECO:0000313" key="2">
    <source>
        <dbReference type="Proteomes" id="UP000276133"/>
    </source>
</evidence>
<protein>
    <submittedName>
        <fullName evidence="1">Uncharacterized protein</fullName>
    </submittedName>
</protein>
<proteinExistence type="predicted"/>
<gene>
    <name evidence="1" type="ORF">BpHYR1_045703</name>
</gene>
<sequence>MKIFQIITGCRSISKITASIHVKKIKSGSILSGECGCTVRIRKNRNQIIRNSGSIRYYPFLNYLAKNIESEICESDLTSNRRSLKDFTKNFVQSTCILVKLKQNNSTLTREVYKSSISRQKMYSISLENLSVSRLASEEDLTDYCEYNENLGSIQREINNLEKLNVHV</sequence>
<accession>A0A3M7RY19</accession>
<name>A0A3M7RY19_BRAPC</name>
<keyword evidence="2" id="KW-1185">Reference proteome</keyword>
<organism evidence="1 2">
    <name type="scientific">Brachionus plicatilis</name>
    <name type="common">Marine rotifer</name>
    <name type="synonym">Brachionus muelleri</name>
    <dbReference type="NCBI Taxonomy" id="10195"/>
    <lineage>
        <taxon>Eukaryota</taxon>
        <taxon>Metazoa</taxon>
        <taxon>Spiralia</taxon>
        <taxon>Gnathifera</taxon>
        <taxon>Rotifera</taxon>
        <taxon>Eurotatoria</taxon>
        <taxon>Monogononta</taxon>
        <taxon>Pseudotrocha</taxon>
        <taxon>Ploima</taxon>
        <taxon>Brachionidae</taxon>
        <taxon>Brachionus</taxon>
    </lineage>
</organism>
<reference evidence="1 2" key="1">
    <citation type="journal article" date="2018" name="Sci. Rep.">
        <title>Genomic signatures of local adaptation to the degree of environmental predictability in rotifers.</title>
        <authorList>
            <person name="Franch-Gras L."/>
            <person name="Hahn C."/>
            <person name="Garcia-Roger E.M."/>
            <person name="Carmona M.J."/>
            <person name="Serra M."/>
            <person name="Gomez A."/>
        </authorList>
    </citation>
    <scope>NUCLEOTIDE SEQUENCE [LARGE SCALE GENOMIC DNA]</scope>
    <source>
        <strain evidence="1">HYR1</strain>
    </source>
</reference>
<dbReference type="EMBL" id="REGN01002392">
    <property type="protein sequence ID" value="RNA28464.1"/>
    <property type="molecule type" value="Genomic_DNA"/>
</dbReference>
<dbReference type="Proteomes" id="UP000276133">
    <property type="component" value="Unassembled WGS sequence"/>
</dbReference>
<evidence type="ECO:0000313" key="1">
    <source>
        <dbReference type="EMBL" id="RNA28464.1"/>
    </source>
</evidence>